<evidence type="ECO:0000256" key="8">
    <source>
        <dbReference type="ARBA" id="ARBA00022989"/>
    </source>
</evidence>
<evidence type="ECO:0000256" key="2">
    <source>
        <dbReference type="ARBA" id="ARBA00005318"/>
    </source>
</evidence>
<protein>
    <recommendedName>
        <fullName evidence="10">Type II secretion system protein L</fullName>
        <shortName evidence="10">T2SS protein L</shortName>
    </recommendedName>
</protein>
<evidence type="ECO:0000259" key="11">
    <source>
        <dbReference type="Pfam" id="PF05134"/>
    </source>
</evidence>
<dbReference type="RefSeq" id="WP_133209202.1">
    <property type="nucleotide sequence ID" value="NZ_SMSE01000001.1"/>
</dbReference>
<keyword evidence="14" id="KW-1185">Reference proteome</keyword>
<evidence type="ECO:0000313" key="13">
    <source>
        <dbReference type="EMBL" id="TDG15040.1"/>
    </source>
</evidence>
<dbReference type="InterPro" id="IPR007812">
    <property type="entry name" value="T2SS_protein-GspL"/>
</dbReference>
<evidence type="ECO:0000259" key="12">
    <source>
        <dbReference type="Pfam" id="PF12693"/>
    </source>
</evidence>
<keyword evidence="6" id="KW-0812">Transmembrane</keyword>
<dbReference type="GO" id="GO:0015627">
    <property type="term" value="C:type II protein secretion system complex"/>
    <property type="evidence" value="ECO:0007669"/>
    <property type="project" value="InterPro"/>
</dbReference>
<dbReference type="Pfam" id="PF05134">
    <property type="entry name" value="T2SSL"/>
    <property type="match status" value="1"/>
</dbReference>
<comment type="subcellular location">
    <subcellularLocation>
        <location evidence="1">Cell inner membrane</location>
        <topology evidence="1">Single-pass membrane protein</topology>
    </subcellularLocation>
</comment>
<evidence type="ECO:0000256" key="6">
    <source>
        <dbReference type="ARBA" id="ARBA00022692"/>
    </source>
</evidence>
<reference evidence="13 14" key="1">
    <citation type="submission" date="2019-03" db="EMBL/GenBank/DDBJ databases">
        <title>Seongchinamella monodicae gen. nov., sp. nov., a novel member of the Gammaproteobacteria isolated from a tidal mudflat of beach.</title>
        <authorList>
            <person name="Yang H.G."/>
            <person name="Kang J.W."/>
            <person name="Lee S.D."/>
        </authorList>
    </citation>
    <scope>NUCLEOTIDE SEQUENCE [LARGE SCALE GENOMIC DNA]</scope>
    <source>
        <strain evidence="13 14">GH4-78</strain>
    </source>
</reference>
<comment type="caution">
    <text evidence="13">The sequence shown here is derived from an EMBL/GenBank/DDBJ whole genome shotgun (WGS) entry which is preliminary data.</text>
</comment>
<keyword evidence="7 10" id="KW-0653">Protein transport</keyword>
<dbReference type="GO" id="GO:0009276">
    <property type="term" value="C:Gram-negative-bacterium-type cell wall"/>
    <property type="evidence" value="ECO:0007669"/>
    <property type="project" value="InterPro"/>
</dbReference>
<evidence type="ECO:0000256" key="10">
    <source>
        <dbReference type="PIRNR" id="PIRNR015761"/>
    </source>
</evidence>
<organism evidence="13 14">
    <name type="scientific">Seongchinamella unica</name>
    <dbReference type="NCBI Taxonomy" id="2547392"/>
    <lineage>
        <taxon>Bacteria</taxon>
        <taxon>Pseudomonadati</taxon>
        <taxon>Pseudomonadota</taxon>
        <taxon>Gammaproteobacteria</taxon>
        <taxon>Cellvibrionales</taxon>
        <taxon>Halieaceae</taxon>
        <taxon>Seongchinamella</taxon>
    </lineage>
</organism>
<dbReference type="Pfam" id="PF12693">
    <property type="entry name" value="GspL_C"/>
    <property type="match status" value="1"/>
</dbReference>
<comment type="function">
    <text evidence="10">Inner membrane component of the type II secretion system required for the energy-dependent secretion of extracellular factors such as proteases and toxins from the periplasm.</text>
</comment>
<sequence>MRDVVIIRLIGDRLAWYPPGASDGAQWLDQDEAQARLRALIAQRKLTPVFAVPGEDLRLLSLQIAAEERRHLASSLPFMLEEELSEDVSELHFASVARDKLDYAVAVCSRQNMAEYQRLLDKFPGVNQWLPEPLLLPWKPGEWSLVLEGDRAIVRLGECEGFSVEREMLSLMLDAARASAEQPTAIVVYGQDQTADSALLPEELQPLLQWRQGDLYTAMLVAELPARPLNLRQGAWAVRLPLERWWQQWRIAVVLFAAAIAVQMLATWSDYRQLEQENLALRGAVQESYRKAFPRGAVVDAEKQLQRQLDTMTGSSQSSGFVGLVARVGEVVAAGEGSIVSINYNNKAAEIRLNLLAADYEAVERIRSGFAKDGLQATLENSSAQGDQVRARMRVGGRS</sequence>
<dbReference type="Gene3D" id="3.30.420.380">
    <property type="match status" value="1"/>
</dbReference>
<dbReference type="PIRSF" id="PIRSF015761">
    <property type="entry name" value="Protein_L"/>
    <property type="match status" value="1"/>
</dbReference>
<feature type="domain" description="GspL periplasmic" evidence="12">
    <location>
        <begin position="245"/>
        <end position="395"/>
    </location>
</feature>
<dbReference type="InterPro" id="IPR025691">
    <property type="entry name" value="GspL_pp_dom"/>
</dbReference>
<dbReference type="InterPro" id="IPR024230">
    <property type="entry name" value="GspL_cyto_dom"/>
</dbReference>
<accession>A0A4R5LUI1</accession>
<evidence type="ECO:0000256" key="9">
    <source>
        <dbReference type="ARBA" id="ARBA00023136"/>
    </source>
</evidence>
<keyword evidence="5" id="KW-0997">Cell inner membrane</keyword>
<keyword evidence="3 10" id="KW-0813">Transport</keyword>
<evidence type="ECO:0000256" key="5">
    <source>
        <dbReference type="ARBA" id="ARBA00022519"/>
    </source>
</evidence>
<keyword evidence="9" id="KW-0472">Membrane</keyword>
<dbReference type="Gene3D" id="3.30.1360.100">
    <property type="entry name" value="General secretion pathway protein M, EpsM"/>
    <property type="match status" value="1"/>
</dbReference>
<dbReference type="AlphaFoldDB" id="A0A4R5LUI1"/>
<dbReference type="EMBL" id="SMSE01000001">
    <property type="protein sequence ID" value="TDG15040.1"/>
    <property type="molecule type" value="Genomic_DNA"/>
</dbReference>
<gene>
    <name evidence="13" type="ORF">E2F43_02010</name>
</gene>
<proteinExistence type="inferred from homology"/>
<dbReference type="GO" id="GO:0015628">
    <property type="term" value="P:protein secretion by the type II secretion system"/>
    <property type="evidence" value="ECO:0007669"/>
    <property type="project" value="InterPro"/>
</dbReference>
<comment type="similarity">
    <text evidence="2 10">Belongs to the GSP L family.</text>
</comment>
<name>A0A4R5LUI1_9GAMM</name>
<dbReference type="GO" id="GO:0005886">
    <property type="term" value="C:plasma membrane"/>
    <property type="evidence" value="ECO:0007669"/>
    <property type="project" value="UniProtKB-SubCell"/>
</dbReference>
<dbReference type="SUPFAM" id="SSF53067">
    <property type="entry name" value="Actin-like ATPase domain"/>
    <property type="match status" value="2"/>
</dbReference>
<evidence type="ECO:0000256" key="3">
    <source>
        <dbReference type="ARBA" id="ARBA00022448"/>
    </source>
</evidence>
<dbReference type="InterPro" id="IPR043129">
    <property type="entry name" value="ATPase_NBD"/>
</dbReference>
<dbReference type="NCBIfam" id="TIGR01709">
    <property type="entry name" value="typeII_sec_gspL"/>
    <property type="match status" value="1"/>
</dbReference>
<evidence type="ECO:0000256" key="1">
    <source>
        <dbReference type="ARBA" id="ARBA00004377"/>
    </source>
</evidence>
<evidence type="ECO:0000313" key="14">
    <source>
        <dbReference type="Proteomes" id="UP000295554"/>
    </source>
</evidence>
<dbReference type="CDD" id="cd24017">
    <property type="entry name" value="ASKHA_T2SSL_N"/>
    <property type="match status" value="1"/>
</dbReference>
<dbReference type="OrthoDB" id="7011844at2"/>
<keyword evidence="8" id="KW-1133">Transmembrane helix</keyword>
<dbReference type="Proteomes" id="UP000295554">
    <property type="component" value="Unassembled WGS sequence"/>
</dbReference>
<keyword evidence="4" id="KW-1003">Cell membrane</keyword>
<feature type="domain" description="GspL cytoplasmic actin-ATPase-like" evidence="11">
    <location>
        <begin position="49"/>
        <end position="238"/>
    </location>
</feature>
<dbReference type="Gene3D" id="3.30.420.370">
    <property type="match status" value="1"/>
</dbReference>
<evidence type="ECO:0000256" key="7">
    <source>
        <dbReference type="ARBA" id="ARBA00022927"/>
    </source>
</evidence>
<evidence type="ECO:0000256" key="4">
    <source>
        <dbReference type="ARBA" id="ARBA00022475"/>
    </source>
</evidence>